<proteinExistence type="predicted"/>
<dbReference type="AlphaFoldDB" id="Q0I522"/>
<reference evidence="1" key="1">
    <citation type="submission" date="2006-08" db="EMBL/GenBank/DDBJ databases">
        <title>Complete genome sequence of Haemophilus somnus 129PT.</title>
        <authorList>
            <person name="Copeland A."/>
            <person name="Lucas S."/>
            <person name="Lapidus A."/>
            <person name="Barry K."/>
            <person name="Glavina del Rio T."/>
            <person name="Hammon N."/>
            <person name="Dalin E."/>
            <person name="Tice H."/>
            <person name="Pitluck S."/>
            <person name="Brettin T.S."/>
            <person name="Bruce D."/>
            <person name="Challacombe J.F."/>
            <person name="Chertkov O."/>
            <person name="Detter J.C."/>
            <person name="Gilna P."/>
            <person name="Han S."/>
            <person name="Misra M."/>
            <person name="Tapia R."/>
            <person name="Thayer N.N."/>
            <person name="Xie G."/>
            <person name="Inzana T.J."/>
            <person name="Duncan A.J."/>
            <person name="Siddaramppa S."/>
            <person name="Richardson P."/>
        </authorList>
    </citation>
    <scope>NUCLEOTIDE SEQUENCE</scope>
    <source>
        <strain evidence="1">129PT</strain>
    </source>
</reference>
<protein>
    <submittedName>
        <fullName evidence="1">Uncharacterized protein</fullName>
    </submittedName>
</protein>
<gene>
    <name evidence="1" type="ordered locus">HS_1660</name>
</gene>
<evidence type="ECO:0000313" key="1">
    <source>
        <dbReference type="EMBL" id="ABI25928.1"/>
    </source>
</evidence>
<sequence length="67" mass="7661">MGFLLQKALTNSYFKRNIPHDLVTRGHTLWTVIVDTYYLFSKSRLVFLALIGGITQVSSITYFSGIF</sequence>
<accession>Q0I522</accession>
<dbReference type="HOGENOM" id="CLU_2806474_0_0_6"/>
<name>Q0I522_HISS1</name>
<organism evidence="1">
    <name type="scientific">Histophilus somni (strain 129Pt)</name>
    <name type="common">Haemophilus somnus</name>
    <dbReference type="NCBI Taxonomy" id="205914"/>
    <lineage>
        <taxon>Bacteria</taxon>
        <taxon>Pseudomonadati</taxon>
        <taxon>Pseudomonadota</taxon>
        <taxon>Gammaproteobacteria</taxon>
        <taxon>Pasteurellales</taxon>
        <taxon>Pasteurellaceae</taxon>
        <taxon>Histophilus</taxon>
    </lineage>
</organism>
<dbReference type="KEGG" id="hso:HS_1660"/>
<dbReference type="EMBL" id="CP000436">
    <property type="protein sequence ID" value="ABI25928.1"/>
    <property type="molecule type" value="Genomic_DNA"/>
</dbReference>